<dbReference type="GO" id="GO:0000712">
    <property type="term" value="P:resolution of meiotic recombination intermediates"/>
    <property type="evidence" value="ECO:0007669"/>
    <property type="project" value="TreeGrafter"/>
</dbReference>
<evidence type="ECO:0000313" key="1">
    <source>
        <dbReference type="Proteomes" id="UP000079169"/>
    </source>
</evidence>
<feature type="non-terminal residue" evidence="2">
    <location>
        <position position="234"/>
    </location>
</feature>
<dbReference type="PANTHER" id="PTHR21166:SF2">
    <property type="entry name" value="CELL DIVISION CONTROL PROTEIN 24 OB DOMAIN-CONTAINING PROTEIN-RELATED"/>
    <property type="match status" value="1"/>
</dbReference>
<organism evidence="1 2">
    <name type="scientific">Diaphorina citri</name>
    <name type="common">Asian citrus psyllid</name>
    <dbReference type="NCBI Taxonomy" id="121845"/>
    <lineage>
        <taxon>Eukaryota</taxon>
        <taxon>Metazoa</taxon>
        <taxon>Ecdysozoa</taxon>
        <taxon>Arthropoda</taxon>
        <taxon>Hexapoda</taxon>
        <taxon>Insecta</taxon>
        <taxon>Pterygota</taxon>
        <taxon>Neoptera</taxon>
        <taxon>Paraneoptera</taxon>
        <taxon>Hemiptera</taxon>
        <taxon>Sternorrhyncha</taxon>
        <taxon>Psylloidea</taxon>
        <taxon>Psyllidae</taxon>
        <taxon>Diaphorininae</taxon>
        <taxon>Diaphorina</taxon>
    </lineage>
</organism>
<dbReference type="GeneID" id="113469796"/>
<dbReference type="RefSeq" id="XP_026683521.1">
    <property type="nucleotide sequence ID" value="XM_026827720.1"/>
</dbReference>
<dbReference type="PANTHER" id="PTHR21166">
    <property type="entry name" value="CELL DIVISION CONTROL PROTEIN 24 OB DOMAIN-CONTAINING PROTEIN-RELATED"/>
    <property type="match status" value="1"/>
</dbReference>
<dbReference type="KEGG" id="dci:113469796"/>
<protein>
    <submittedName>
        <fullName evidence="2">Meiosis-specific with OB domain-containing protein-like</fullName>
    </submittedName>
</protein>
<dbReference type="GO" id="GO:0003697">
    <property type="term" value="F:single-stranded DNA binding"/>
    <property type="evidence" value="ECO:0007669"/>
    <property type="project" value="TreeGrafter"/>
</dbReference>
<gene>
    <name evidence="2" type="primary">LOC113469796</name>
</gene>
<dbReference type="InterPro" id="IPR052469">
    <property type="entry name" value="MEIOB"/>
</dbReference>
<name>A0A3Q0J521_DIACI</name>
<accession>A0A3Q0J521</accession>
<dbReference type="InterPro" id="IPR012340">
    <property type="entry name" value="NA-bd_OB-fold"/>
</dbReference>
<dbReference type="GO" id="GO:0008310">
    <property type="term" value="F:single-stranded DNA 3'-5' DNA exonuclease activity"/>
    <property type="evidence" value="ECO:0007669"/>
    <property type="project" value="TreeGrafter"/>
</dbReference>
<dbReference type="PaxDb" id="121845-A0A3Q0J521"/>
<sequence length="234" mass="26449">MHVSLTVAIIQLAEKFNTLPIDVLTQIKWKHLLKRVAAKIIVLPDMKLRTPMISAEKFNTLPIDVLTQIKWKHLLKRVAAKIIVLPDMKLRTPMISVVSIQLVTLAEYSSKIGLTRTIRTKRGDTTATREIDLMDDTHSGFPLFMWGVEVVGMADKWTPRETVLFMSDVNLSYNEYRKCWCLSTSSKTIITENPETTSGRALKEFAKSAPLDAKSVMMQLINTCDVTQISTILS</sequence>
<dbReference type="Gene3D" id="2.40.50.140">
    <property type="entry name" value="Nucleic acid-binding proteins"/>
    <property type="match status" value="1"/>
</dbReference>
<evidence type="ECO:0000313" key="2">
    <source>
        <dbReference type="RefSeq" id="XP_026683521.1"/>
    </source>
</evidence>
<reference evidence="2" key="1">
    <citation type="submission" date="2025-08" db="UniProtKB">
        <authorList>
            <consortium name="RefSeq"/>
        </authorList>
    </citation>
    <scope>IDENTIFICATION</scope>
</reference>
<dbReference type="AlphaFoldDB" id="A0A3Q0J521"/>
<dbReference type="Proteomes" id="UP000079169">
    <property type="component" value="Unplaced"/>
</dbReference>
<keyword evidence="1" id="KW-1185">Reference proteome</keyword>
<dbReference type="SUPFAM" id="SSF50249">
    <property type="entry name" value="Nucleic acid-binding proteins"/>
    <property type="match status" value="1"/>
</dbReference>
<dbReference type="STRING" id="121845.A0A3Q0J521"/>
<proteinExistence type="predicted"/>